<dbReference type="OrthoDB" id="3226at2759"/>
<keyword evidence="1" id="KW-0328">Glycosyltransferase</keyword>
<comment type="pathway">
    <text evidence="1">Protein modification; protein glycosylation.</text>
</comment>
<evidence type="ECO:0000313" key="3">
    <source>
        <dbReference type="Proteomes" id="UP000749559"/>
    </source>
</evidence>
<comment type="subcellular location">
    <subcellularLocation>
        <location evidence="1">Golgi apparatus</location>
        <location evidence="1">Golgi stack membrane</location>
        <topology evidence="1">Single-pass type II membrane protein</topology>
    </subcellularLocation>
</comment>
<keyword evidence="1" id="KW-0808">Transferase</keyword>
<gene>
    <name evidence="2" type="ORF">OFUS_LOCUS7054</name>
</gene>
<dbReference type="GO" id="GO:0008107">
    <property type="term" value="F:galactoside 2-alpha-L-fucosyltransferase activity"/>
    <property type="evidence" value="ECO:0007669"/>
    <property type="project" value="InterPro"/>
</dbReference>
<feature type="transmembrane region" description="Helical" evidence="1">
    <location>
        <begin position="20"/>
        <end position="42"/>
    </location>
</feature>
<dbReference type="Proteomes" id="UP000749559">
    <property type="component" value="Unassembled WGS sequence"/>
</dbReference>
<sequence length="360" mass="41466">MKSRDFCKGCRRLSGRYAMICCIMLFISLPIFPFVLVGHIVVAEWRVKNEPHVNKFAPVVLAEFTDQVFSATRESDTRDTGNMSYLTVMFSGGLGNRMFQYASLTCIAHHNKMQGHLPQGCILPEVFNIPNSELALSESIFSRPGINYPKFLEKSSYIWDKRTLRLNPKLNIELLGYFQSWKYFHSCKHKVRRQLSFKTDVVKAANMYLTQAANKAGEARPTFVSIHVRRGDITQVPHIAELGYTTATRQYFLNSMEYFKSRHKNIVFVVCSNDIKWSRENLSNNNNSIYFVDSGRDEVDLCILSRCNHSIISTGSYGWWGAWLASGEVTYYKHFPKPGSPLHKSFNPWDYFLPEWIGLD</sequence>
<keyword evidence="1" id="KW-0812">Transmembrane</keyword>
<keyword evidence="1" id="KW-0735">Signal-anchor</keyword>
<dbReference type="UniPathway" id="UPA00378"/>
<dbReference type="InterPro" id="IPR002516">
    <property type="entry name" value="Glyco_trans_11"/>
</dbReference>
<keyword evidence="1" id="KW-0333">Golgi apparatus</keyword>
<dbReference type="EMBL" id="CAIIXF020000003">
    <property type="protein sequence ID" value="CAH1780351.1"/>
    <property type="molecule type" value="Genomic_DNA"/>
</dbReference>
<dbReference type="AlphaFoldDB" id="A0A8J1UQT8"/>
<dbReference type="EC" id="2.4.1.-" evidence="1"/>
<dbReference type="PANTHER" id="PTHR11927:SF9">
    <property type="entry name" value="L-FUCOSYLTRANSFERASE"/>
    <property type="match status" value="1"/>
</dbReference>
<protein>
    <recommendedName>
        <fullName evidence="1">L-Fucosyltransferase</fullName>
        <ecNumber evidence="1">2.4.1.-</ecNumber>
    </recommendedName>
</protein>
<comment type="similarity">
    <text evidence="1">Belongs to the glycosyltransferase 11 family.</text>
</comment>
<dbReference type="GO" id="GO:0005975">
    <property type="term" value="P:carbohydrate metabolic process"/>
    <property type="evidence" value="ECO:0007669"/>
    <property type="project" value="InterPro"/>
</dbReference>
<reference evidence="2" key="1">
    <citation type="submission" date="2022-03" db="EMBL/GenBank/DDBJ databases">
        <authorList>
            <person name="Martin C."/>
        </authorList>
    </citation>
    <scope>NUCLEOTIDE SEQUENCE</scope>
</reference>
<dbReference type="Pfam" id="PF01531">
    <property type="entry name" value="Glyco_transf_11"/>
    <property type="match status" value="1"/>
</dbReference>
<keyword evidence="1" id="KW-0472">Membrane</keyword>
<dbReference type="GO" id="GO:0032580">
    <property type="term" value="C:Golgi cisterna membrane"/>
    <property type="evidence" value="ECO:0007669"/>
    <property type="project" value="UniProtKB-SubCell"/>
</dbReference>
<name>A0A8J1UQT8_OWEFU</name>
<evidence type="ECO:0000256" key="1">
    <source>
        <dbReference type="RuleBase" id="RU363129"/>
    </source>
</evidence>
<dbReference type="PANTHER" id="PTHR11927">
    <property type="entry name" value="GALACTOSIDE 2-L-FUCOSYLTRANSFERASE"/>
    <property type="match status" value="1"/>
</dbReference>
<comment type="caution">
    <text evidence="2">The sequence shown here is derived from an EMBL/GenBank/DDBJ whole genome shotgun (WGS) entry which is preliminary data.</text>
</comment>
<keyword evidence="3" id="KW-1185">Reference proteome</keyword>
<organism evidence="2 3">
    <name type="scientific">Owenia fusiformis</name>
    <name type="common">Polychaete worm</name>
    <dbReference type="NCBI Taxonomy" id="6347"/>
    <lineage>
        <taxon>Eukaryota</taxon>
        <taxon>Metazoa</taxon>
        <taxon>Spiralia</taxon>
        <taxon>Lophotrochozoa</taxon>
        <taxon>Annelida</taxon>
        <taxon>Polychaeta</taxon>
        <taxon>Sedentaria</taxon>
        <taxon>Canalipalpata</taxon>
        <taxon>Sabellida</taxon>
        <taxon>Oweniida</taxon>
        <taxon>Oweniidae</taxon>
        <taxon>Owenia</taxon>
    </lineage>
</organism>
<keyword evidence="1" id="KW-0325">Glycoprotein</keyword>
<accession>A0A8J1UQT8</accession>
<keyword evidence="1" id="KW-1133">Transmembrane helix</keyword>
<proteinExistence type="inferred from homology"/>
<dbReference type="CDD" id="cd11301">
    <property type="entry name" value="Fut1_Fut2_like"/>
    <property type="match status" value="1"/>
</dbReference>
<evidence type="ECO:0000313" key="2">
    <source>
        <dbReference type="EMBL" id="CAH1780351.1"/>
    </source>
</evidence>